<proteinExistence type="predicted"/>
<dbReference type="Gene3D" id="3.40.50.20">
    <property type="match status" value="1"/>
</dbReference>
<dbReference type="Gene3D" id="3.40.140.80">
    <property type="match status" value="1"/>
</dbReference>
<keyword evidence="4" id="KW-1185">Reference proteome</keyword>
<dbReference type="STRING" id="1177755.A7A08_00307"/>
<dbReference type="InterPro" id="IPR010415">
    <property type="entry name" value="LpxI_C"/>
</dbReference>
<protein>
    <recommendedName>
        <fullName evidence="5">UDP-2,3-diacylglucosamine pyrophosphatase LpxI</fullName>
    </recommendedName>
</protein>
<dbReference type="Proteomes" id="UP000095087">
    <property type="component" value="Unassembled WGS sequence"/>
</dbReference>
<evidence type="ECO:0000259" key="1">
    <source>
        <dbReference type="Pfam" id="PF06230"/>
    </source>
</evidence>
<dbReference type="PANTHER" id="PTHR39962">
    <property type="entry name" value="BLL4848 PROTEIN"/>
    <property type="match status" value="1"/>
</dbReference>
<dbReference type="PANTHER" id="PTHR39962:SF1">
    <property type="entry name" value="LPXI FAMILY PROTEIN"/>
    <property type="match status" value="1"/>
</dbReference>
<comment type="caution">
    <text evidence="3">The sequence shown here is derived from an EMBL/GenBank/DDBJ whole genome shotgun (WGS) entry which is preliminary data.</text>
</comment>
<dbReference type="RefSeq" id="WP_069093781.1">
    <property type="nucleotide sequence ID" value="NZ_MASI01000001.1"/>
</dbReference>
<dbReference type="EMBL" id="MASI01000001">
    <property type="protein sequence ID" value="ODA68484.1"/>
    <property type="molecule type" value="Genomic_DNA"/>
</dbReference>
<feature type="domain" description="LpxI C-terminal" evidence="1">
    <location>
        <begin position="154"/>
        <end position="290"/>
    </location>
</feature>
<organism evidence="3 4">
    <name type="scientific">Methyloligella halotolerans</name>
    <dbReference type="NCBI Taxonomy" id="1177755"/>
    <lineage>
        <taxon>Bacteria</taxon>
        <taxon>Pseudomonadati</taxon>
        <taxon>Pseudomonadota</taxon>
        <taxon>Alphaproteobacteria</taxon>
        <taxon>Hyphomicrobiales</taxon>
        <taxon>Hyphomicrobiaceae</taxon>
        <taxon>Methyloligella</taxon>
    </lineage>
</organism>
<dbReference type="OrthoDB" id="9789836at2"/>
<dbReference type="Pfam" id="PF06230">
    <property type="entry name" value="LpxI_C"/>
    <property type="match status" value="1"/>
</dbReference>
<feature type="domain" description="LpxI N-terminal" evidence="2">
    <location>
        <begin position="21"/>
        <end position="149"/>
    </location>
</feature>
<name>A0A1E2S217_9HYPH</name>
<accession>A0A1E2S217</accession>
<dbReference type="InterPro" id="IPR043167">
    <property type="entry name" value="LpxI_C_sf"/>
</dbReference>
<reference evidence="3 4" key="1">
    <citation type="submission" date="2016-07" db="EMBL/GenBank/DDBJ databases">
        <title>Draft genome sequence of Methyloligella halotolerans C2T (VKM B-2706T=CCUG 61687T=DSM 25045T), a halotolerant polyhydroxybutyrate accumulating methylotroph.</title>
        <authorList>
            <person name="Vasilenko O.V."/>
            <person name="Doronina N.V."/>
            <person name="Poroshina M.N."/>
            <person name="Tarlachkov S.V."/>
            <person name="Trotsenko Y.A."/>
        </authorList>
    </citation>
    <scope>NUCLEOTIDE SEQUENCE [LARGE SCALE GENOMIC DNA]</scope>
    <source>
        <strain evidence="3 4">VKM B-2706</strain>
    </source>
</reference>
<evidence type="ECO:0000313" key="3">
    <source>
        <dbReference type="EMBL" id="ODA68484.1"/>
    </source>
</evidence>
<evidence type="ECO:0000259" key="2">
    <source>
        <dbReference type="Pfam" id="PF17930"/>
    </source>
</evidence>
<dbReference type="Pfam" id="PF17930">
    <property type="entry name" value="LpxI_N"/>
    <property type="match status" value="1"/>
</dbReference>
<gene>
    <name evidence="3" type="ORF">A7A08_00307</name>
</gene>
<evidence type="ECO:0008006" key="5">
    <source>
        <dbReference type="Google" id="ProtNLM"/>
    </source>
</evidence>
<evidence type="ECO:0000313" key="4">
    <source>
        <dbReference type="Proteomes" id="UP000095087"/>
    </source>
</evidence>
<dbReference type="InterPro" id="IPR053174">
    <property type="entry name" value="LpxI"/>
</dbReference>
<dbReference type="AlphaFoldDB" id="A0A1E2S217"/>
<dbReference type="InterPro" id="IPR041255">
    <property type="entry name" value="LpxI_N"/>
</dbReference>
<sequence>MAAPTDNPGLPQAGQTGKGTLAILAGGGNLPSVVAEAALAKGRPVFVIGLRGQADEQVISRYPHGWMDWGQIGRLFSMLEDAACTEIVIIGPVTRPDVKHLKVDSGALKIIPFLKTLGTGGDDRILSSIVRFFEERGYRVIGASSIAPEILANEGLLTKKGPSDHDRADMEVGFTAVDRLGELDIGQAVVVVNRHVMAVEAAEGTDAMLARCAELRTKRYRFRQKKLGVLVKAPKPGQEERIDLPTIGARTVEMAAEAGLAGIAIAANSVHLAEREKAIARANKLGLFLIGEKRDEDG</sequence>